<keyword evidence="6 13" id="KW-0378">Hydrolase</keyword>
<keyword evidence="3 13" id="KW-0540">Nuclease</keyword>
<dbReference type="InterPro" id="IPR028629">
    <property type="entry name" value="Cas9"/>
</dbReference>
<keyword evidence="11" id="KW-0464">Manganese</keyword>
<evidence type="ECO:0000256" key="1">
    <source>
        <dbReference type="ARBA" id="ARBA00001946"/>
    </source>
</evidence>
<evidence type="ECO:0000256" key="8">
    <source>
        <dbReference type="ARBA" id="ARBA00022884"/>
    </source>
</evidence>
<keyword evidence="9 13" id="KW-0051">Antiviral defense</keyword>
<dbReference type="NCBIfam" id="TIGR01865">
    <property type="entry name" value="cas_Csn1"/>
    <property type="match status" value="1"/>
</dbReference>
<comment type="similarity">
    <text evidence="13">Belongs to the CRISPR-associated Cas9 family.</text>
</comment>
<comment type="similarity">
    <text evidence="2">Belongs to the CRISPR-associated protein Cas9 family. Subtype II-A subfamily.</text>
</comment>
<dbReference type="Pfam" id="PF16593">
    <property type="entry name" value="Cas9-BH"/>
    <property type="match status" value="1"/>
</dbReference>
<feature type="active site" description="For RuvC-like nuclease domain" evidence="13">
    <location>
        <position position="13"/>
    </location>
</feature>
<evidence type="ECO:0000256" key="12">
    <source>
        <dbReference type="ARBA" id="ARBA00046380"/>
    </source>
</evidence>
<dbReference type="InterPro" id="IPR033114">
    <property type="entry name" value="HNH_CAS9"/>
</dbReference>
<keyword evidence="7" id="KW-0460">Magnesium</keyword>
<evidence type="ECO:0000256" key="9">
    <source>
        <dbReference type="ARBA" id="ARBA00023118"/>
    </source>
</evidence>
<comment type="cofactor">
    <cofactor evidence="1">
        <name>Mg(2+)</name>
        <dbReference type="ChEBI" id="CHEBI:18420"/>
    </cofactor>
</comment>
<dbReference type="InterPro" id="IPR032240">
    <property type="entry name" value="Cas9_REC"/>
</dbReference>
<dbReference type="InterPro" id="IPR036397">
    <property type="entry name" value="RNaseH_sf"/>
</dbReference>
<comment type="function">
    <text evidence="13">CRISPR (clustered regularly interspaced short palindromic repeat) is an adaptive immune system that provides protection against mobile genetic elements (viruses, transposable elements and conjugative plasmids). CRISPR clusters contain spacers, sequences complementary to antecedent mobile elements, and target invading nucleic acids. CRISPR clusters are transcribed and processed into CRISPR RNA (crRNA). In type II CRISPR systems correct processing of pre-crRNA requires a trans-encoded small RNA (tracrRNA), endogenous ribonuclease 3 (rnc) and this protein. The tracrRNA serves as a guide for ribonuclease 3-aided processing of pre-crRNA. Subsequently Cas9/crRNA/tracrRNA endonucleolytically cleaves linear or circular dsDNA target complementary to the spacer; Cas9 is inactive in the absence of the 2 guide RNAs (gRNA). Cas9 recognizes the protospacer adjacent motif (PAM) in the CRISPR repeat sequences to help distinguish self versus nonself, as targets within the bacterial CRISPR locus do not have PAMs. PAM recognition is also required for catalytic activity.</text>
</comment>
<dbReference type="PROSITE" id="PS51749">
    <property type="entry name" value="HNH_CAS9"/>
    <property type="match status" value="1"/>
</dbReference>
<dbReference type="GO" id="GO:0003677">
    <property type="term" value="F:DNA binding"/>
    <property type="evidence" value="ECO:0007669"/>
    <property type="project" value="UniProtKB-UniRule"/>
</dbReference>
<dbReference type="Pfam" id="PF13395">
    <property type="entry name" value="HNH_4"/>
    <property type="match status" value="1"/>
</dbReference>
<evidence type="ECO:0000256" key="4">
    <source>
        <dbReference type="ARBA" id="ARBA00022723"/>
    </source>
</evidence>
<evidence type="ECO:0000256" key="5">
    <source>
        <dbReference type="ARBA" id="ARBA00022759"/>
    </source>
</evidence>
<dbReference type="GO" id="GO:0043571">
    <property type="term" value="P:maintenance of CRISPR repeat elements"/>
    <property type="evidence" value="ECO:0007669"/>
    <property type="project" value="UniProtKB-UniRule"/>
</dbReference>
<dbReference type="HAMAP" id="MF_01480">
    <property type="entry name" value="Cas9"/>
    <property type="match status" value="1"/>
</dbReference>
<dbReference type="GO" id="GO:0016787">
    <property type="term" value="F:hydrolase activity"/>
    <property type="evidence" value="ECO:0007669"/>
    <property type="project" value="UniProtKB-KW"/>
</dbReference>
<dbReference type="InterPro" id="IPR003615">
    <property type="entry name" value="HNH_nuc"/>
</dbReference>
<keyword evidence="4" id="KW-0479">Metal-binding</keyword>
<dbReference type="RefSeq" id="WP_092086644.1">
    <property type="nucleotide sequence ID" value="NZ_FNEL01000062.1"/>
</dbReference>
<dbReference type="Pfam" id="PF16595">
    <property type="entry name" value="Cas9_PI"/>
    <property type="match status" value="1"/>
</dbReference>
<comment type="domain">
    <text evidence="13">Has 2 endonuclease domains. The discontinuous RuvC-like domain cleaves the target DNA noncomplementary to crRNA while the HNH nuclease domain cleaves the target DNA complementary to crRNA.</text>
</comment>
<evidence type="ECO:0000256" key="6">
    <source>
        <dbReference type="ARBA" id="ARBA00022801"/>
    </source>
</evidence>
<dbReference type="GO" id="GO:0051607">
    <property type="term" value="P:defense response to virus"/>
    <property type="evidence" value="ECO:0007669"/>
    <property type="project" value="UniProtKB-UniRule"/>
</dbReference>
<organism evidence="15 16">
    <name type="scientific">Dolosicoccus paucivorans</name>
    <dbReference type="NCBI Taxonomy" id="84521"/>
    <lineage>
        <taxon>Bacteria</taxon>
        <taxon>Bacillati</taxon>
        <taxon>Bacillota</taxon>
        <taxon>Bacilli</taxon>
        <taxon>Lactobacillales</taxon>
        <taxon>Aerococcaceae</taxon>
        <taxon>Dolosicoccus</taxon>
    </lineage>
</organism>
<feature type="active site" description="Proton acceptor for HNH nuclease domain" evidence="13">
    <location>
        <position position="852"/>
    </location>
</feature>
<accession>A0A1G8P2U6</accession>
<evidence type="ECO:0000256" key="2">
    <source>
        <dbReference type="ARBA" id="ARBA00005244"/>
    </source>
</evidence>
<dbReference type="GO" id="GO:0004519">
    <property type="term" value="F:endonuclease activity"/>
    <property type="evidence" value="ECO:0007669"/>
    <property type="project" value="UniProtKB-UniRule"/>
</dbReference>
<evidence type="ECO:0000256" key="3">
    <source>
        <dbReference type="ARBA" id="ARBA00022722"/>
    </source>
</evidence>
<gene>
    <name evidence="13 15" type="primary">cas9</name>
    <name evidence="15" type="ORF">CJ205_04425</name>
</gene>
<comment type="subunit">
    <text evidence="12 13">Monomer. Binds crRNA and tracrRNA.</text>
</comment>
<name>A0A1G8P2U6_9LACT</name>
<dbReference type="InterPro" id="IPR032239">
    <property type="entry name" value="Cas9-BH"/>
</dbReference>
<dbReference type="InterPro" id="IPR032237">
    <property type="entry name" value="Cas9_PI"/>
</dbReference>
<evidence type="ECO:0000256" key="10">
    <source>
        <dbReference type="ARBA" id="ARBA00023125"/>
    </source>
</evidence>
<keyword evidence="16" id="KW-1185">Reference proteome</keyword>
<dbReference type="Gene3D" id="3.30.420.10">
    <property type="entry name" value="Ribonuclease H-like superfamily/Ribonuclease H"/>
    <property type="match status" value="1"/>
</dbReference>
<dbReference type="Pfam" id="PF22702">
    <property type="entry name" value="Cas9_RuvC"/>
    <property type="match status" value="1"/>
</dbReference>
<evidence type="ECO:0000256" key="13">
    <source>
        <dbReference type="HAMAP-Rule" id="MF_01480"/>
    </source>
</evidence>
<dbReference type="SMART" id="SM00507">
    <property type="entry name" value="HNHc"/>
    <property type="match status" value="1"/>
</dbReference>
<comment type="caution">
    <text evidence="13">Lacks conserved residue(s) required for the propagation of feature annotation.</text>
</comment>
<comment type="caution">
    <text evidence="15">The sequence shown here is derived from an EMBL/GenBank/DDBJ whole genome shotgun (WGS) entry which is preliminary data.</text>
</comment>
<dbReference type="EC" id="3.1.-.-" evidence="13"/>
<keyword evidence="10 13" id="KW-0238">DNA-binding</keyword>
<keyword evidence="5 13" id="KW-0255">Endonuclease</keyword>
<dbReference type="GO" id="GO:0046872">
    <property type="term" value="F:metal ion binding"/>
    <property type="evidence" value="ECO:0007669"/>
    <property type="project" value="UniProtKB-UniRule"/>
</dbReference>
<evidence type="ECO:0000256" key="7">
    <source>
        <dbReference type="ARBA" id="ARBA00022842"/>
    </source>
</evidence>
<evidence type="ECO:0000259" key="14">
    <source>
        <dbReference type="PROSITE" id="PS51749"/>
    </source>
</evidence>
<keyword evidence="8 13" id="KW-0694">RNA-binding</keyword>
<reference evidence="15 16" key="1">
    <citation type="submission" date="2017-09" db="EMBL/GenBank/DDBJ databases">
        <title>Bacterial strain isolated from the female urinary microbiota.</title>
        <authorList>
            <person name="Thomas-White K."/>
            <person name="Kumar N."/>
            <person name="Forster S."/>
            <person name="Putonti C."/>
            <person name="Lawley T."/>
            <person name="Wolfe A.J."/>
        </authorList>
    </citation>
    <scope>NUCLEOTIDE SEQUENCE [LARGE SCALE GENOMIC DNA]</scope>
    <source>
        <strain evidence="15 16">UMB0852</strain>
    </source>
</reference>
<evidence type="ECO:0000313" key="16">
    <source>
        <dbReference type="Proteomes" id="UP000235682"/>
    </source>
</evidence>
<evidence type="ECO:0000256" key="11">
    <source>
        <dbReference type="ARBA" id="ARBA00023211"/>
    </source>
</evidence>
<sequence length="1349" mass="157802">MSNRTKKYFIGLDVGTGSVGWSVTNENYTVLNFNKKRMEGVRLFTSGETAEARRMHRTNRRRLRRRNERLQTLRDLFAPLINQVDADFFTRMDESFLHLEDRSLNTKNSLFDDKNYKDQDYHRQFPTIYHLRQALIDGEQSVDIRHIYLAVHHILKYRGHFLVSGDLNSESNLHELLERANDSFKTMFDSYLFDLDGENSDEIGAILKNETLNLTQRKNALKLYQIQVEDKELKKLISRWSDLLAGSITSIVNLFPELDEENKEKIQFSASNYEDVYVALSMLDEEQLRLIDYIKYIYDWGILETIRDGEKYLSQAMINQYNQHGEDLELLKCVVKQHGTTKEYNDLFRNRALKNNYVHYIGQSNEAKQADYDEFKRYLKKLLKKYPEQATQEITDKLDLDNFLIKLRTRSNGVIPRQIHQMELKQILNNAVKQYPELTKKDDDGLSIQDKIIQLFTFRIPYYVGPLNNAHQDKDGFSWVVRKEKGKIYPWNFKRKVDLEASAERFIRRMTNKCTYLPNEDVLPKHSLLYQRFELLNELNNLKINGEPITPDQKQGIYQDLFINQNRNIYKKHIAQWFKDNNLVDLEDEVTVTGIDSMVKSRLTTYHDMVKIFNTTSLDEEMIDTIINWITIFAEGTEMLPAKIKEVYGERLTAEQIKQLSHLTYSGWGRLSKAFLTEIRDARHFEGEFTSIIQALETTNYNLMELLSQQFDYMDMLDSKTAVQVTDGQISYDLVDELYVSPAVKRSIWQTLRVVDEVVSIQKNTPEKIFIEMARGAEGSGRTDSRKDRLKALYKNIKNDSAIKEMLDHEDNGTLRSKKLYLYYLQRGRCAYTGEEIVLKDLFNHNLYDIDHIYPRSLTKDDSFDNLVLVKANENRLKGDKYPLHYYKPTIYADMDSLWSSLKHQGLMSEQKYARLIRKEPLSDQELAGFINRQLVETRQSTKALSELLQQIYPETTIVYVKARQVSDFRQNHGVMIGEDKNKRPDQNVSDQLIKVRNLNDLHHAKDAYLNIVVGNVYHTKFTSNPYNFIRRDDRPRYNLARMFESDVERNGKVAWVAGANGTIKKVLKMMKRHDVLTTQLLQDGKGELFDATRVPKHSKTAIPLKDGLDPQKYGGYTNGTRACYAIIRYRKGKNSLTMLKNIPLYLKKQIQSAEELKQFIEQYYGLSEVEILIPHLYAQNELVEYEGVRVRITGVTGTQYSVKNAQQPVLSSSFQINWKKIENYELFGGNSLEKRGITHEILREMYDELQIKANSKLYRQLLTRHLDQIEDYKKEFNQLTLENKVQVLSGLLSLFKAEYSPGIPLMRITRGQALPSRLGENLSNKKDFMLIRQSITGLFEERIDVLNL</sequence>
<dbReference type="OrthoDB" id="9757607at2"/>
<feature type="domain" description="HNH Cas9-type" evidence="14">
    <location>
        <begin position="771"/>
        <end position="935"/>
    </location>
</feature>
<dbReference type="Proteomes" id="UP000235682">
    <property type="component" value="Unassembled WGS sequence"/>
</dbReference>
<evidence type="ECO:0000313" key="15">
    <source>
        <dbReference type="EMBL" id="PMC58441.1"/>
    </source>
</evidence>
<dbReference type="STRING" id="84521.SAMN04487994_10624"/>
<dbReference type="GO" id="GO:0003723">
    <property type="term" value="F:RNA binding"/>
    <property type="evidence" value="ECO:0007669"/>
    <property type="project" value="UniProtKB-UniRule"/>
</dbReference>
<dbReference type="EMBL" id="PNHE01000014">
    <property type="protein sequence ID" value="PMC58441.1"/>
    <property type="molecule type" value="Genomic_DNA"/>
</dbReference>
<dbReference type="Gene3D" id="1.10.30.50">
    <property type="match status" value="1"/>
</dbReference>
<protein>
    <recommendedName>
        <fullName evidence="13">CRISPR-associated endonuclease Cas9</fullName>
        <ecNumber evidence="13">3.1.-.-</ecNumber>
    </recommendedName>
</protein>
<proteinExistence type="inferred from homology"/>
<dbReference type="InterPro" id="IPR055228">
    <property type="entry name" value="Cas9_RuvC"/>
</dbReference>
<dbReference type="Pfam" id="PF16592">
    <property type="entry name" value="Cas9_REC"/>
    <property type="match status" value="1"/>
</dbReference>